<dbReference type="EMBL" id="BMAW01129955">
    <property type="protein sequence ID" value="GFU32653.1"/>
    <property type="molecule type" value="Genomic_DNA"/>
</dbReference>
<reference evidence="1" key="1">
    <citation type="submission" date="2020-08" db="EMBL/GenBank/DDBJ databases">
        <title>Multicomponent nature underlies the extraordinary mechanical properties of spider dragline silk.</title>
        <authorList>
            <person name="Kono N."/>
            <person name="Nakamura H."/>
            <person name="Mori M."/>
            <person name="Yoshida Y."/>
            <person name="Ohtoshi R."/>
            <person name="Malay A.D."/>
            <person name="Moran D.A.P."/>
            <person name="Tomita M."/>
            <person name="Numata K."/>
            <person name="Arakawa K."/>
        </authorList>
    </citation>
    <scope>NUCLEOTIDE SEQUENCE</scope>
</reference>
<dbReference type="AlphaFoldDB" id="A0A8X6QM62"/>
<gene>
    <name evidence="1" type="ORF">NPIL_297611</name>
</gene>
<keyword evidence="2" id="KW-1185">Reference proteome</keyword>
<organism evidence="1 2">
    <name type="scientific">Nephila pilipes</name>
    <name type="common">Giant wood spider</name>
    <name type="synonym">Nephila maculata</name>
    <dbReference type="NCBI Taxonomy" id="299642"/>
    <lineage>
        <taxon>Eukaryota</taxon>
        <taxon>Metazoa</taxon>
        <taxon>Ecdysozoa</taxon>
        <taxon>Arthropoda</taxon>
        <taxon>Chelicerata</taxon>
        <taxon>Arachnida</taxon>
        <taxon>Araneae</taxon>
        <taxon>Araneomorphae</taxon>
        <taxon>Entelegynae</taxon>
        <taxon>Araneoidea</taxon>
        <taxon>Nephilidae</taxon>
        <taxon>Nephila</taxon>
    </lineage>
</organism>
<accession>A0A8X6QM62</accession>
<comment type="caution">
    <text evidence="1">The sequence shown here is derived from an EMBL/GenBank/DDBJ whole genome shotgun (WGS) entry which is preliminary data.</text>
</comment>
<evidence type="ECO:0000313" key="1">
    <source>
        <dbReference type="EMBL" id="GFU32653.1"/>
    </source>
</evidence>
<proteinExistence type="predicted"/>
<sequence>MTAVTKLLQIVICKDPKDRAEESSVNWMGIHPSGISQSDSECFFFCSHECPMPWGKPIKGTRSEQEQPPYSAIKNAQPATEQLQQKIADRGYPTGIKEITPVSRRAKLQPLNLWITPARKTTIPTFPMAGTVRISVSYLCCVPVRKEISFIQYIEWTT</sequence>
<name>A0A8X6QM62_NEPPI</name>
<dbReference type="Proteomes" id="UP000887013">
    <property type="component" value="Unassembled WGS sequence"/>
</dbReference>
<protein>
    <submittedName>
        <fullName evidence="1">Uncharacterized protein</fullName>
    </submittedName>
</protein>
<evidence type="ECO:0000313" key="2">
    <source>
        <dbReference type="Proteomes" id="UP000887013"/>
    </source>
</evidence>